<dbReference type="PANTHER" id="PTHR43227:SF8">
    <property type="entry name" value="DIACETYLCHITOBIOSE UPTAKE SYSTEM PERMEASE PROTEIN DASB"/>
    <property type="match status" value="1"/>
</dbReference>
<dbReference type="EMBL" id="JAVDYE010000001">
    <property type="protein sequence ID" value="MDR7382757.1"/>
    <property type="molecule type" value="Genomic_DNA"/>
</dbReference>
<feature type="transmembrane region" description="Helical" evidence="7">
    <location>
        <begin position="107"/>
        <end position="130"/>
    </location>
</feature>
<dbReference type="Proteomes" id="UP001183585">
    <property type="component" value="Unassembled WGS sequence"/>
</dbReference>
<evidence type="ECO:0000256" key="2">
    <source>
        <dbReference type="ARBA" id="ARBA00022448"/>
    </source>
</evidence>
<evidence type="ECO:0000313" key="10">
    <source>
        <dbReference type="Proteomes" id="UP001183585"/>
    </source>
</evidence>
<evidence type="ECO:0000256" key="4">
    <source>
        <dbReference type="ARBA" id="ARBA00022692"/>
    </source>
</evidence>
<keyword evidence="5 7" id="KW-1133">Transmembrane helix</keyword>
<feature type="transmembrane region" description="Helical" evidence="7">
    <location>
        <begin position="157"/>
        <end position="179"/>
    </location>
</feature>
<organism evidence="9 10">
    <name type="scientific">Promicromonospora iranensis</name>
    <dbReference type="NCBI Taxonomy" id="1105144"/>
    <lineage>
        <taxon>Bacteria</taxon>
        <taxon>Bacillati</taxon>
        <taxon>Actinomycetota</taxon>
        <taxon>Actinomycetes</taxon>
        <taxon>Micrococcales</taxon>
        <taxon>Promicromonosporaceae</taxon>
        <taxon>Promicromonospora</taxon>
    </lineage>
</organism>
<dbReference type="Gene3D" id="1.10.3720.10">
    <property type="entry name" value="MetI-like"/>
    <property type="match status" value="1"/>
</dbReference>
<feature type="transmembrane region" description="Helical" evidence="7">
    <location>
        <begin position="265"/>
        <end position="286"/>
    </location>
</feature>
<evidence type="ECO:0000256" key="3">
    <source>
        <dbReference type="ARBA" id="ARBA00022475"/>
    </source>
</evidence>
<sequence>MPGRRPPSLRVSAAGWSFVTPFLVVFTLMIITPLVYSMYLSLFRNQLMGGTTFAGFANYVTAFSDPKLWDGAGRVGLFLLVQVPIMLSLALIAALAIDSGRLHGKSFFRVALFLPYAVPGVVAVLMWGFMYDDRLGLTASLNDLVGFALVDPYTKKWILTAIGNIVTWEFVGYNMLILYSALKTVPNEIYEAAAIDGANQFRIVRSIKLPAVRGALVIATIFSILGSFQLFNEPNILKEIQPALISSYYTPNIYAYNLTFVGNQVSYAATVAIVMGLITAVLAYVVQLRGTRRDA</sequence>
<comment type="subcellular location">
    <subcellularLocation>
        <location evidence="1 7">Cell membrane</location>
        <topology evidence="1 7">Multi-pass membrane protein</topology>
    </subcellularLocation>
</comment>
<feature type="transmembrane region" description="Helical" evidence="7">
    <location>
        <begin position="75"/>
        <end position="95"/>
    </location>
</feature>
<reference evidence="9 10" key="1">
    <citation type="submission" date="2023-07" db="EMBL/GenBank/DDBJ databases">
        <title>Sequencing the genomes of 1000 actinobacteria strains.</title>
        <authorList>
            <person name="Klenk H.-P."/>
        </authorList>
    </citation>
    <scope>NUCLEOTIDE SEQUENCE [LARGE SCALE GENOMIC DNA]</scope>
    <source>
        <strain evidence="9 10">DSM 45554</strain>
    </source>
</reference>
<protein>
    <submittedName>
        <fullName evidence="9">Multiple sugar transport system permease protein</fullName>
    </submittedName>
</protein>
<dbReference type="RefSeq" id="WP_374726946.1">
    <property type="nucleotide sequence ID" value="NZ_JAJQQP010000001.1"/>
</dbReference>
<comment type="caution">
    <text evidence="9">The sequence shown here is derived from an EMBL/GenBank/DDBJ whole genome shotgun (WGS) entry which is preliminary data.</text>
</comment>
<feature type="domain" description="ABC transmembrane type-1" evidence="8">
    <location>
        <begin position="72"/>
        <end position="286"/>
    </location>
</feature>
<dbReference type="PROSITE" id="PS50928">
    <property type="entry name" value="ABC_TM1"/>
    <property type="match status" value="1"/>
</dbReference>
<gene>
    <name evidence="9" type="ORF">J2S48_002272</name>
</gene>
<feature type="transmembrane region" description="Helical" evidence="7">
    <location>
        <begin position="12"/>
        <end position="39"/>
    </location>
</feature>
<evidence type="ECO:0000256" key="7">
    <source>
        <dbReference type="RuleBase" id="RU363032"/>
    </source>
</evidence>
<feature type="transmembrane region" description="Helical" evidence="7">
    <location>
        <begin position="211"/>
        <end position="231"/>
    </location>
</feature>
<keyword evidence="6 7" id="KW-0472">Membrane</keyword>
<keyword evidence="2 7" id="KW-0813">Transport</keyword>
<proteinExistence type="inferred from homology"/>
<dbReference type="InterPro" id="IPR035906">
    <property type="entry name" value="MetI-like_sf"/>
</dbReference>
<evidence type="ECO:0000313" key="9">
    <source>
        <dbReference type="EMBL" id="MDR7382757.1"/>
    </source>
</evidence>
<dbReference type="InterPro" id="IPR050809">
    <property type="entry name" value="UgpAE/MalFG_permease"/>
</dbReference>
<evidence type="ECO:0000256" key="5">
    <source>
        <dbReference type="ARBA" id="ARBA00022989"/>
    </source>
</evidence>
<keyword evidence="9" id="KW-0762">Sugar transport</keyword>
<dbReference type="Pfam" id="PF00528">
    <property type="entry name" value="BPD_transp_1"/>
    <property type="match status" value="1"/>
</dbReference>
<dbReference type="PANTHER" id="PTHR43227">
    <property type="entry name" value="BLL4140 PROTEIN"/>
    <property type="match status" value="1"/>
</dbReference>
<evidence type="ECO:0000256" key="6">
    <source>
        <dbReference type="ARBA" id="ARBA00023136"/>
    </source>
</evidence>
<keyword evidence="10" id="KW-1185">Reference proteome</keyword>
<keyword evidence="4 7" id="KW-0812">Transmembrane</keyword>
<accession>A0ABU2CNN1</accession>
<evidence type="ECO:0000259" key="8">
    <source>
        <dbReference type="PROSITE" id="PS50928"/>
    </source>
</evidence>
<dbReference type="SUPFAM" id="SSF161098">
    <property type="entry name" value="MetI-like"/>
    <property type="match status" value="1"/>
</dbReference>
<evidence type="ECO:0000256" key="1">
    <source>
        <dbReference type="ARBA" id="ARBA00004651"/>
    </source>
</evidence>
<dbReference type="CDD" id="cd06261">
    <property type="entry name" value="TM_PBP2"/>
    <property type="match status" value="1"/>
</dbReference>
<name>A0ABU2CNN1_9MICO</name>
<comment type="similarity">
    <text evidence="7">Belongs to the binding-protein-dependent transport system permease family.</text>
</comment>
<dbReference type="InterPro" id="IPR000515">
    <property type="entry name" value="MetI-like"/>
</dbReference>
<keyword evidence="3" id="KW-1003">Cell membrane</keyword>